<keyword evidence="2" id="KW-1185">Reference proteome</keyword>
<name>A0ABU5IHM8_9BURK</name>
<comment type="caution">
    <text evidence="1">The sequence shown here is derived from an EMBL/GenBank/DDBJ whole genome shotgun (WGS) entry which is preliminary data.</text>
</comment>
<evidence type="ECO:0000313" key="1">
    <source>
        <dbReference type="EMBL" id="MDZ5458654.1"/>
    </source>
</evidence>
<organism evidence="1 2">
    <name type="scientific">Azohydromonas lata</name>
    <dbReference type="NCBI Taxonomy" id="45677"/>
    <lineage>
        <taxon>Bacteria</taxon>
        <taxon>Pseudomonadati</taxon>
        <taxon>Pseudomonadota</taxon>
        <taxon>Betaproteobacteria</taxon>
        <taxon>Burkholderiales</taxon>
        <taxon>Sphaerotilaceae</taxon>
        <taxon>Azohydromonas</taxon>
    </lineage>
</organism>
<evidence type="ECO:0000313" key="2">
    <source>
        <dbReference type="Proteomes" id="UP001293718"/>
    </source>
</evidence>
<dbReference type="EMBL" id="JAXOJX010000032">
    <property type="protein sequence ID" value="MDZ5458654.1"/>
    <property type="molecule type" value="Genomic_DNA"/>
</dbReference>
<proteinExistence type="predicted"/>
<gene>
    <name evidence="1" type="ORF">SM757_18910</name>
</gene>
<protein>
    <submittedName>
        <fullName evidence="1">Uncharacterized protein</fullName>
    </submittedName>
</protein>
<reference evidence="1 2" key="1">
    <citation type="submission" date="2023-11" db="EMBL/GenBank/DDBJ databases">
        <title>Draft genome of Azohydromonas lata strain H1 (DSM1123), a polyhydroxyalkanoate producer.</title>
        <authorList>
            <person name="Traversa D."/>
            <person name="D'Addabbo P."/>
            <person name="Pazzani C."/>
            <person name="Manzari C."/>
            <person name="Chiara M."/>
            <person name="Scrascia M."/>
        </authorList>
    </citation>
    <scope>NUCLEOTIDE SEQUENCE [LARGE SCALE GENOMIC DNA]</scope>
    <source>
        <strain evidence="1 2">H1</strain>
    </source>
</reference>
<dbReference type="RefSeq" id="WP_322466682.1">
    <property type="nucleotide sequence ID" value="NZ_JAXOJX010000032.1"/>
</dbReference>
<accession>A0ABU5IHM8</accession>
<dbReference type="Proteomes" id="UP001293718">
    <property type="component" value="Unassembled WGS sequence"/>
</dbReference>
<sequence>MGVVIKRRGRHPEGAIPFHGTADGDGLVQAWKNQFLGICRKETGWRLGLVLRGGELGKEFRDLFRAHLSIRSFLSDLLHLVKPGAKNDLTALARRAIEQMMVALSCLGHNGILLPSGSINITTLLTKLESGECNAS</sequence>